<evidence type="ECO:0000256" key="1">
    <source>
        <dbReference type="SAM" id="MobiDB-lite"/>
    </source>
</evidence>
<keyword evidence="3" id="KW-1185">Reference proteome</keyword>
<sequence length="93" mass="9967">MASIFGICSSSPSLKSQKPLLRTIHSLRHDSLAFPTRLPPKLANQTQFVAREISAELSSSSKPKPGRVLRRVHGDSDRGGASCCGGGLRWLGP</sequence>
<reference evidence="2 3" key="1">
    <citation type="journal article" date="2016" name="G3 (Bethesda)">
        <title>First Draft Assembly and Annotation of the Genome of a California Endemic Oak Quercus lobata Nee (Fagaceae).</title>
        <authorList>
            <person name="Sork V.L."/>
            <person name="Fitz-Gibbon S.T."/>
            <person name="Puiu D."/>
            <person name="Crepeau M."/>
            <person name="Gugger P.F."/>
            <person name="Sherman R."/>
            <person name="Stevens K."/>
            <person name="Langley C.H."/>
            <person name="Pellegrini M."/>
            <person name="Salzberg S.L."/>
        </authorList>
    </citation>
    <scope>NUCLEOTIDE SEQUENCE [LARGE SCALE GENOMIC DNA]</scope>
    <source>
        <strain evidence="2 3">cv. SW786</strain>
    </source>
</reference>
<dbReference type="EMBL" id="LRBV02000012">
    <property type="status" value="NOT_ANNOTATED_CDS"/>
    <property type="molecule type" value="Genomic_DNA"/>
</dbReference>
<dbReference type="AlphaFoldDB" id="A0A7N2N2M0"/>
<accession>A0A7N2N2M0</accession>
<proteinExistence type="predicted"/>
<dbReference type="EnsemblPlants" id="QL12p018527:mrna">
    <property type="protein sequence ID" value="QL12p018527:mrna"/>
    <property type="gene ID" value="QL12p018527"/>
</dbReference>
<dbReference type="Gramene" id="QL12p018527:mrna">
    <property type="protein sequence ID" value="QL12p018527:mrna"/>
    <property type="gene ID" value="QL12p018527"/>
</dbReference>
<evidence type="ECO:0000313" key="2">
    <source>
        <dbReference type="EnsemblPlants" id="QL12p018527:mrna"/>
    </source>
</evidence>
<protein>
    <submittedName>
        <fullName evidence="2">Uncharacterized protein</fullName>
    </submittedName>
</protein>
<name>A0A7N2N2M0_QUELO</name>
<reference evidence="2" key="2">
    <citation type="submission" date="2021-01" db="UniProtKB">
        <authorList>
            <consortium name="EnsemblPlants"/>
        </authorList>
    </citation>
    <scope>IDENTIFICATION</scope>
</reference>
<dbReference type="InParanoid" id="A0A7N2N2M0"/>
<feature type="region of interest" description="Disordered" evidence="1">
    <location>
        <begin position="55"/>
        <end position="81"/>
    </location>
</feature>
<evidence type="ECO:0000313" key="3">
    <source>
        <dbReference type="Proteomes" id="UP000594261"/>
    </source>
</evidence>
<dbReference type="Proteomes" id="UP000594261">
    <property type="component" value="Chromosome 12"/>
</dbReference>
<organism evidence="2 3">
    <name type="scientific">Quercus lobata</name>
    <name type="common">Valley oak</name>
    <dbReference type="NCBI Taxonomy" id="97700"/>
    <lineage>
        <taxon>Eukaryota</taxon>
        <taxon>Viridiplantae</taxon>
        <taxon>Streptophyta</taxon>
        <taxon>Embryophyta</taxon>
        <taxon>Tracheophyta</taxon>
        <taxon>Spermatophyta</taxon>
        <taxon>Magnoliopsida</taxon>
        <taxon>eudicotyledons</taxon>
        <taxon>Gunneridae</taxon>
        <taxon>Pentapetalae</taxon>
        <taxon>rosids</taxon>
        <taxon>fabids</taxon>
        <taxon>Fagales</taxon>
        <taxon>Fagaceae</taxon>
        <taxon>Quercus</taxon>
    </lineage>
</organism>